<dbReference type="AlphaFoldDB" id="A0A382QBX7"/>
<proteinExistence type="predicted"/>
<reference evidence="1" key="1">
    <citation type="submission" date="2018-05" db="EMBL/GenBank/DDBJ databases">
        <authorList>
            <person name="Lanie J.A."/>
            <person name="Ng W.-L."/>
            <person name="Kazmierczak K.M."/>
            <person name="Andrzejewski T.M."/>
            <person name="Davidsen T.M."/>
            <person name="Wayne K.J."/>
            <person name="Tettelin H."/>
            <person name="Glass J.I."/>
            <person name="Rusch D."/>
            <person name="Podicherti R."/>
            <person name="Tsui H.-C.T."/>
            <person name="Winkler M.E."/>
        </authorList>
    </citation>
    <scope>NUCLEOTIDE SEQUENCE</scope>
</reference>
<sequence length="61" mass="6712">MNLRQLNFRGLRAIAAIFAVGLAMTTFAEEPVGDGEKKVLEGHSYHGEAFNEGPRQSAYLM</sequence>
<organism evidence="1">
    <name type="scientific">marine metagenome</name>
    <dbReference type="NCBI Taxonomy" id="408172"/>
    <lineage>
        <taxon>unclassified sequences</taxon>
        <taxon>metagenomes</taxon>
        <taxon>ecological metagenomes</taxon>
    </lineage>
</organism>
<protein>
    <submittedName>
        <fullName evidence="1">Uncharacterized protein</fullName>
    </submittedName>
</protein>
<name>A0A382QBX7_9ZZZZ</name>
<dbReference type="EMBL" id="UINC01113078">
    <property type="protein sequence ID" value="SVC82458.1"/>
    <property type="molecule type" value="Genomic_DNA"/>
</dbReference>
<evidence type="ECO:0000313" key="1">
    <source>
        <dbReference type="EMBL" id="SVC82458.1"/>
    </source>
</evidence>
<feature type="non-terminal residue" evidence="1">
    <location>
        <position position="61"/>
    </location>
</feature>
<gene>
    <name evidence="1" type="ORF">METZ01_LOCUS335312</name>
</gene>
<accession>A0A382QBX7</accession>